<dbReference type="EMBL" id="AP019299">
    <property type="protein sequence ID" value="BBH00194.1"/>
    <property type="molecule type" value="Genomic_DNA"/>
</dbReference>
<dbReference type="AlphaFoldDB" id="A0A4Y1R7Q2"/>
<dbReference type="GO" id="GO:0000049">
    <property type="term" value="F:tRNA binding"/>
    <property type="evidence" value="ECO:0007669"/>
    <property type="project" value="UniProtKB-UniRule"/>
</dbReference>
<evidence type="ECO:0000256" key="10">
    <source>
        <dbReference type="SAM" id="MobiDB-lite"/>
    </source>
</evidence>
<name>A0A4Y1R7Q2_PRUDU</name>
<protein>
    <recommendedName>
        <fullName evidence="7 9">tRNA (guanine(26)-N(2))-dimethyltransferase</fullName>
        <ecNumber evidence="7 9">2.1.1.216</ecNumber>
    </recommendedName>
</protein>
<keyword evidence="3 9" id="KW-0808">Transferase</keyword>
<evidence type="ECO:0000256" key="6">
    <source>
        <dbReference type="ARBA" id="ARBA00022884"/>
    </source>
</evidence>
<dbReference type="InterPro" id="IPR042296">
    <property type="entry name" value="tRNA_met_Trm1_C"/>
</dbReference>
<dbReference type="SUPFAM" id="SSF53335">
    <property type="entry name" value="S-adenosyl-L-methionine-dependent methyltransferases"/>
    <property type="match status" value="1"/>
</dbReference>
<gene>
    <name evidence="11" type="ORF">Prudu_010120</name>
</gene>
<sequence>QSAPDSADPIIQPTIVHNFPAHVSKNPLTAAKVCRVSEDSKPELHRKKGKRKSLAFTVLRTMTTDLSDYAIIKEGEAEILMHAKNQVFYNKTQVNNRDISIAVLRAFIEKRKEEHVARLSKKTKTAPKVSEKDASNSVVEEVSNESDIIDEKTNGDCEVAAEISQEEPCSISEEPNKVTEGKGQVELKPPRVLEALSASGLRALRYAREVEGIGQVVALDNDKISVEACRRNIKFNGSVACSKVESHLADARVHMLTHPKEFDVVDLDPYGSPSVFLDSAVQSVVDGGLLMCTATDMAVLCGGNGEVCYSKYGSYPLRGKYCHEMALRILLACIESHANRYKRYIVPVLSVQMDFYVRFCKCNEEHSLKLSYVYQCIGCDSFHLQPIGRTVAKNAMIVEEIQYGWPIWSAPIHDQEWVTSILSDVKSMKERYPAYDRISAVLTTISEELPDVPLFLSLHNLCATLKCTSPSAVIFRSAVINAGYRISGTHVNPLGLKSDAPMDVIWDIMRCWVKNHPVKPQPPDQSGTVILAKEPVLQANFARAVASLSKAQTKKVARFLPNPERHWGPKLRAGRQITSKHISLLGPDAVNGVLNHEEDEEHNAKRQKIQDHPTQIDEMNV</sequence>
<evidence type="ECO:0000256" key="8">
    <source>
        <dbReference type="ARBA" id="ARBA00051897"/>
    </source>
</evidence>
<evidence type="ECO:0000256" key="4">
    <source>
        <dbReference type="ARBA" id="ARBA00022691"/>
    </source>
</evidence>
<evidence type="ECO:0000256" key="1">
    <source>
        <dbReference type="ARBA" id="ARBA00022555"/>
    </source>
</evidence>
<feature type="non-terminal residue" evidence="11">
    <location>
        <position position="1"/>
    </location>
</feature>
<dbReference type="Pfam" id="PF02005">
    <property type="entry name" value="TRM"/>
    <property type="match status" value="1"/>
</dbReference>
<feature type="compositionally biased region" description="Basic and acidic residues" evidence="10">
    <location>
        <begin position="602"/>
        <end position="615"/>
    </location>
</feature>
<evidence type="ECO:0000256" key="5">
    <source>
        <dbReference type="ARBA" id="ARBA00022694"/>
    </source>
</evidence>
<dbReference type="GO" id="GO:0005634">
    <property type="term" value="C:nucleus"/>
    <property type="evidence" value="ECO:0007669"/>
    <property type="project" value="TreeGrafter"/>
</dbReference>
<keyword evidence="5 9" id="KW-0819">tRNA processing</keyword>
<dbReference type="Gene3D" id="3.30.56.70">
    <property type="entry name" value="N2,N2-dimethylguanosine tRNA methyltransferase, C-terminal domain"/>
    <property type="match status" value="1"/>
</dbReference>
<evidence type="ECO:0000256" key="9">
    <source>
        <dbReference type="PROSITE-ProRule" id="PRU00958"/>
    </source>
</evidence>
<dbReference type="FunFam" id="3.30.56.70:FF:000001">
    <property type="entry name" value="tRNA (guanine(26)-N(2))-dimethyltransferase"/>
    <property type="match status" value="1"/>
</dbReference>
<organism evidence="11">
    <name type="scientific">Prunus dulcis</name>
    <name type="common">Almond</name>
    <name type="synonym">Amygdalus dulcis</name>
    <dbReference type="NCBI Taxonomy" id="3755"/>
    <lineage>
        <taxon>Eukaryota</taxon>
        <taxon>Viridiplantae</taxon>
        <taxon>Streptophyta</taxon>
        <taxon>Embryophyta</taxon>
        <taxon>Tracheophyta</taxon>
        <taxon>Spermatophyta</taxon>
        <taxon>Magnoliopsida</taxon>
        <taxon>eudicotyledons</taxon>
        <taxon>Gunneridae</taxon>
        <taxon>Pentapetalae</taxon>
        <taxon>rosids</taxon>
        <taxon>fabids</taxon>
        <taxon>Rosales</taxon>
        <taxon>Rosaceae</taxon>
        <taxon>Amygdaloideae</taxon>
        <taxon>Amygdaleae</taxon>
        <taxon>Prunus</taxon>
    </lineage>
</organism>
<feature type="region of interest" description="Disordered" evidence="10">
    <location>
        <begin position="597"/>
        <end position="621"/>
    </location>
</feature>
<keyword evidence="1 9" id="KW-0820">tRNA-binding</keyword>
<dbReference type="EC" id="2.1.1.216" evidence="7 9"/>
<keyword evidence="4 9" id="KW-0949">S-adenosyl-L-methionine</keyword>
<dbReference type="InterPro" id="IPR029063">
    <property type="entry name" value="SAM-dependent_MTases_sf"/>
</dbReference>
<dbReference type="PANTHER" id="PTHR10631:SF3">
    <property type="entry name" value="TRNA (GUANINE(26)-N(2))-DIMETHYLTRANSFERASE"/>
    <property type="match status" value="1"/>
</dbReference>
<dbReference type="InterPro" id="IPR002905">
    <property type="entry name" value="Trm1"/>
</dbReference>
<dbReference type="GO" id="GO:0160104">
    <property type="term" value="F:tRNA (guanine(26)-N2)-dimethyltransferase activity"/>
    <property type="evidence" value="ECO:0007669"/>
    <property type="project" value="UniProtKB-UniRule"/>
</dbReference>
<feature type="region of interest" description="Disordered" evidence="10">
    <location>
        <begin position="119"/>
        <end position="145"/>
    </location>
</feature>
<proteinExistence type="inferred from homology"/>
<comment type="catalytic activity">
    <reaction evidence="8 9">
        <text>guanosine(26) in tRNA + 2 S-adenosyl-L-methionine = N(2)-dimethylguanosine(26) in tRNA + 2 S-adenosyl-L-homocysteine + 2 H(+)</text>
        <dbReference type="Rhea" id="RHEA:43140"/>
        <dbReference type="Rhea" id="RHEA-COMP:10359"/>
        <dbReference type="Rhea" id="RHEA-COMP:10360"/>
        <dbReference type="ChEBI" id="CHEBI:15378"/>
        <dbReference type="ChEBI" id="CHEBI:57856"/>
        <dbReference type="ChEBI" id="CHEBI:59789"/>
        <dbReference type="ChEBI" id="CHEBI:74269"/>
        <dbReference type="ChEBI" id="CHEBI:74513"/>
        <dbReference type="EC" id="2.1.1.216"/>
    </reaction>
</comment>
<reference evidence="11" key="1">
    <citation type="journal article" date="2019" name="Science">
        <title>Mutation of a bHLH transcription factor allowed almond domestication.</title>
        <authorList>
            <person name="Sanchez-Perez R."/>
            <person name="Pavan S."/>
            <person name="Mazzeo R."/>
            <person name="Moldovan C."/>
            <person name="Aiese Cigliano R."/>
            <person name="Del Cueto J."/>
            <person name="Ricciardi F."/>
            <person name="Lotti C."/>
            <person name="Ricciardi L."/>
            <person name="Dicenta F."/>
            <person name="Lopez-Marques R.L."/>
            <person name="Lindberg Moller B."/>
        </authorList>
    </citation>
    <scope>NUCLEOTIDE SEQUENCE</scope>
</reference>
<accession>A0A4Y1R7Q2</accession>
<dbReference type="PROSITE" id="PS51626">
    <property type="entry name" value="SAM_MT_TRM1"/>
    <property type="match status" value="1"/>
</dbReference>
<evidence type="ECO:0000256" key="3">
    <source>
        <dbReference type="ARBA" id="ARBA00022679"/>
    </source>
</evidence>
<dbReference type="PANTHER" id="PTHR10631">
    <property type="entry name" value="N 2 ,N 2 -DIMETHYLGUANOSINE TRNA METHYLTRANSFERASE"/>
    <property type="match status" value="1"/>
</dbReference>
<dbReference type="GO" id="GO:0002940">
    <property type="term" value="P:tRNA N2-guanine methylation"/>
    <property type="evidence" value="ECO:0007669"/>
    <property type="project" value="TreeGrafter"/>
</dbReference>
<comment type="similarity">
    <text evidence="9">Belongs to the class I-like SAM-binding methyltransferase superfamily. Trm1 family.</text>
</comment>
<evidence type="ECO:0000313" key="11">
    <source>
        <dbReference type="EMBL" id="BBH00194.1"/>
    </source>
</evidence>
<evidence type="ECO:0000256" key="2">
    <source>
        <dbReference type="ARBA" id="ARBA00022603"/>
    </source>
</evidence>
<dbReference type="CDD" id="cd02440">
    <property type="entry name" value="AdoMet_MTases"/>
    <property type="match status" value="1"/>
</dbReference>
<dbReference type="Gene3D" id="3.40.50.150">
    <property type="entry name" value="Vaccinia Virus protein VP39"/>
    <property type="match status" value="1"/>
</dbReference>
<evidence type="ECO:0000256" key="7">
    <source>
        <dbReference type="ARBA" id="ARBA00039099"/>
    </source>
</evidence>
<keyword evidence="2 9" id="KW-0489">Methyltransferase</keyword>
<keyword evidence="6 9" id="KW-0694">RNA-binding</keyword>